<dbReference type="PROSITE" id="PS51257">
    <property type="entry name" value="PROKAR_LIPOPROTEIN"/>
    <property type="match status" value="1"/>
</dbReference>
<feature type="compositionally biased region" description="Basic and acidic residues" evidence="1">
    <location>
        <begin position="74"/>
        <end position="92"/>
    </location>
</feature>
<evidence type="ECO:0000313" key="3">
    <source>
        <dbReference type="EMBL" id="MBB5038518.1"/>
    </source>
</evidence>
<dbReference type="Gene3D" id="3.90.1720.10">
    <property type="entry name" value="endopeptidase domain like (from Nostoc punctiforme)"/>
    <property type="match status" value="1"/>
</dbReference>
<evidence type="ECO:0008006" key="5">
    <source>
        <dbReference type="Google" id="ProtNLM"/>
    </source>
</evidence>
<sequence>MTAAHPRTFFLSWSRAGAFLALAGGMVSCAAISPDLRHRPQATVRRAEVMATAQAYAEHRWRANAENIRHGLDGRGIRVDTPDRDFQPKDGTRPGWWLPGQWNQGMPYQWGGFDTPPEFDRKVRRGLAAGDVYTPAKRAGLDHAVSLEAAGIDCSGLVSRCWRLPRSVSTRELPQFCQRLSSYEDLRPGDILNTTNAHVVIFAGWGDAAHTQVRVYEAGCHPDWKVLKRRIRRDFLNVKGYIPYRYLGMRE</sequence>
<evidence type="ECO:0000256" key="2">
    <source>
        <dbReference type="SAM" id="SignalP"/>
    </source>
</evidence>
<protein>
    <recommendedName>
        <fullName evidence="5">NlpC/P60 family protein</fullName>
    </recommendedName>
</protein>
<proteinExistence type="predicted"/>
<keyword evidence="4" id="KW-1185">Reference proteome</keyword>
<dbReference type="EMBL" id="JACHIF010000005">
    <property type="protein sequence ID" value="MBB5038518.1"/>
    <property type="molecule type" value="Genomic_DNA"/>
</dbReference>
<evidence type="ECO:0000256" key="1">
    <source>
        <dbReference type="SAM" id="MobiDB-lite"/>
    </source>
</evidence>
<reference evidence="3 4" key="1">
    <citation type="submission" date="2020-08" db="EMBL/GenBank/DDBJ databases">
        <title>Genomic Encyclopedia of Type Strains, Phase IV (KMG-IV): sequencing the most valuable type-strain genomes for metagenomic binning, comparative biology and taxonomic classification.</title>
        <authorList>
            <person name="Goeker M."/>
        </authorList>
    </citation>
    <scope>NUCLEOTIDE SEQUENCE [LARGE SCALE GENOMIC DNA]</scope>
    <source>
        <strain evidence="3 4">DSM 12251</strain>
    </source>
</reference>
<dbReference type="InterPro" id="IPR038765">
    <property type="entry name" value="Papain-like_cys_pep_sf"/>
</dbReference>
<feature type="signal peptide" evidence="2">
    <location>
        <begin position="1"/>
        <end position="30"/>
    </location>
</feature>
<gene>
    <name evidence="3" type="ORF">HNQ64_002781</name>
</gene>
<dbReference type="AlphaFoldDB" id="A0A7W7YLN9"/>
<feature type="chain" id="PRO_5030953232" description="NlpC/P60 family protein" evidence="2">
    <location>
        <begin position="31"/>
        <end position="251"/>
    </location>
</feature>
<accession>A0A7W7YLN9</accession>
<comment type="caution">
    <text evidence="3">The sequence shown here is derived from an EMBL/GenBank/DDBJ whole genome shotgun (WGS) entry which is preliminary data.</text>
</comment>
<dbReference type="SUPFAM" id="SSF54001">
    <property type="entry name" value="Cysteine proteinases"/>
    <property type="match status" value="1"/>
</dbReference>
<dbReference type="RefSeq" id="WP_221305449.1">
    <property type="nucleotide sequence ID" value="NZ_JACHIF010000005.1"/>
</dbReference>
<feature type="region of interest" description="Disordered" evidence="1">
    <location>
        <begin position="74"/>
        <end position="93"/>
    </location>
</feature>
<evidence type="ECO:0000313" key="4">
    <source>
        <dbReference type="Proteomes" id="UP000534294"/>
    </source>
</evidence>
<keyword evidence="2" id="KW-0732">Signal</keyword>
<dbReference type="Proteomes" id="UP000534294">
    <property type="component" value="Unassembled WGS sequence"/>
</dbReference>
<organism evidence="3 4">
    <name type="scientific">Prosthecobacter dejongeii</name>
    <dbReference type="NCBI Taxonomy" id="48465"/>
    <lineage>
        <taxon>Bacteria</taxon>
        <taxon>Pseudomonadati</taxon>
        <taxon>Verrucomicrobiota</taxon>
        <taxon>Verrucomicrobiia</taxon>
        <taxon>Verrucomicrobiales</taxon>
        <taxon>Verrucomicrobiaceae</taxon>
        <taxon>Prosthecobacter</taxon>
    </lineage>
</organism>
<name>A0A7W7YLN9_9BACT</name>